<reference evidence="10" key="1">
    <citation type="submission" date="2017-04" db="EMBL/GenBank/DDBJ databases">
        <authorList>
            <person name="Varghese N."/>
            <person name="Submissions S."/>
        </authorList>
    </citation>
    <scope>NUCLEOTIDE SEQUENCE [LARGE SCALE GENOMIC DNA]</scope>
    <source>
        <strain evidence="10">DSM 16512</strain>
    </source>
</reference>
<dbReference type="Pfam" id="PF00884">
    <property type="entry name" value="Sulfatase"/>
    <property type="match status" value="1"/>
</dbReference>
<evidence type="ECO:0000256" key="2">
    <source>
        <dbReference type="ARBA" id="ARBA00022475"/>
    </source>
</evidence>
<dbReference type="GO" id="GO:0005886">
    <property type="term" value="C:plasma membrane"/>
    <property type="evidence" value="ECO:0007669"/>
    <property type="project" value="UniProtKB-SubCell"/>
</dbReference>
<keyword evidence="6 7" id="KW-0472">Membrane</keyword>
<dbReference type="InterPro" id="IPR058130">
    <property type="entry name" value="PEA_transf_C"/>
</dbReference>
<keyword evidence="4 7" id="KW-0812">Transmembrane</keyword>
<evidence type="ECO:0000256" key="7">
    <source>
        <dbReference type="SAM" id="Phobius"/>
    </source>
</evidence>
<feature type="transmembrane region" description="Helical" evidence="7">
    <location>
        <begin position="32"/>
        <end position="54"/>
    </location>
</feature>
<dbReference type="STRING" id="1069081.SAMN05660197_1973"/>
<dbReference type="InterPro" id="IPR000917">
    <property type="entry name" value="Sulfatase_N"/>
</dbReference>
<dbReference type="InterPro" id="IPR040423">
    <property type="entry name" value="PEA_transferase"/>
</dbReference>
<evidence type="ECO:0000256" key="1">
    <source>
        <dbReference type="ARBA" id="ARBA00004651"/>
    </source>
</evidence>
<feature type="transmembrane region" description="Helical" evidence="7">
    <location>
        <begin position="61"/>
        <end position="86"/>
    </location>
</feature>
<dbReference type="SUPFAM" id="SSF53649">
    <property type="entry name" value="Alkaline phosphatase-like"/>
    <property type="match status" value="1"/>
</dbReference>
<dbReference type="Gene3D" id="3.40.720.10">
    <property type="entry name" value="Alkaline Phosphatase, subunit A"/>
    <property type="match status" value="1"/>
</dbReference>
<accession>A0A1W1WUY5</accession>
<comment type="subcellular location">
    <subcellularLocation>
        <location evidence="1">Cell membrane</location>
        <topology evidence="1">Multi-pass membrane protein</topology>
    </subcellularLocation>
</comment>
<dbReference type="CDD" id="cd16017">
    <property type="entry name" value="LptA"/>
    <property type="match status" value="1"/>
</dbReference>
<evidence type="ECO:0000256" key="6">
    <source>
        <dbReference type="ARBA" id="ARBA00023136"/>
    </source>
</evidence>
<dbReference type="PANTHER" id="PTHR30443:SF0">
    <property type="entry name" value="PHOSPHOETHANOLAMINE TRANSFERASE EPTA"/>
    <property type="match status" value="1"/>
</dbReference>
<dbReference type="Proteomes" id="UP000192602">
    <property type="component" value="Unassembled WGS sequence"/>
</dbReference>
<evidence type="ECO:0000259" key="8">
    <source>
        <dbReference type="Pfam" id="PF00884"/>
    </source>
</evidence>
<evidence type="ECO:0000313" key="10">
    <source>
        <dbReference type="Proteomes" id="UP000192602"/>
    </source>
</evidence>
<dbReference type="OrthoDB" id="9786870at2"/>
<sequence>MLKRHFINAFILTILFLFPDILFMLIHKNFFVFVPSIFKELAALYLLSFLILTVQKYWIRLIFALFIATLSFVQLFHFSYFHSYLMPYEIGLADQIPEIIDTLADVIRYTYVPLLLYLIQIIALSLFLRRAQAVRIKYMPLFILFLLLIGPISAIKRKRAYIYLPKATSFSFKNTFNALSWYIAKEAFKKQNKPHFKPYKVTKLKKPLPQNIIVVMGESLNAKYMSLFGYPKESTPYLDKLKFAPNFHYTWGYSAGVTTDVSVPTFFALKREPQNITPLVKPDTNLLHLAKEQGYKTHYITTQNLFVIGGVLSDFSDVTKVFHGYDELLANYLDTVDFNRSNFIILHQRNSHSPYEKYTPPRFYQFPFKDLPYKGYMFHSYLNSVRYTDYILHTVFQKADTLPGCSVVFFTSDHGEMMGDKDEGGRFGHVYLGFADAKVPLLIYYTKSCPIQITKDFNLSSVISHYQFGKIIAKTLGFAVHNPNEDGSYYINGVGIAGEKGFLRYTKKGKLQ</sequence>
<evidence type="ECO:0000256" key="3">
    <source>
        <dbReference type="ARBA" id="ARBA00022679"/>
    </source>
</evidence>
<gene>
    <name evidence="9" type="ORF">SAMN05660197_1973</name>
</gene>
<keyword evidence="3 9" id="KW-0808">Transferase</keyword>
<dbReference type="RefSeq" id="WP_084276509.1">
    <property type="nucleotide sequence ID" value="NZ_AP026671.1"/>
</dbReference>
<protein>
    <submittedName>
        <fullName evidence="9">Phosphoethanolamine transferase for glucans (OPG), alkaline phosphatase superfamily</fullName>
    </submittedName>
</protein>
<dbReference type="InterPro" id="IPR017850">
    <property type="entry name" value="Alkaline_phosphatase_core_sf"/>
</dbReference>
<evidence type="ECO:0000313" key="9">
    <source>
        <dbReference type="EMBL" id="SMC10134.1"/>
    </source>
</evidence>
<dbReference type="AlphaFoldDB" id="A0A1W1WUY5"/>
<dbReference type="GO" id="GO:0009244">
    <property type="term" value="P:lipopolysaccharide core region biosynthetic process"/>
    <property type="evidence" value="ECO:0007669"/>
    <property type="project" value="TreeGrafter"/>
</dbReference>
<dbReference type="GO" id="GO:0016776">
    <property type="term" value="F:phosphotransferase activity, phosphate group as acceptor"/>
    <property type="evidence" value="ECO:0007669"/>
    <property type="project" value="TreeGrafter"/>
</dbReference>
<organism evidence="9 10">
    <name type="scientific">Nitratiruptor tergarcus DSM 16512</name>
    <dbReference type="NCBI Taxonomy" id="1069081"/>
    <lineage>
        <taxon>Bacteria</taxon>
        <taxon>Pseudomonadati</taxon>
        <taxon>Campylobacterota</taxon>
        <taxon>Epsilonproteobacteria</taxon>
        <taxon>Nautiliales</taxon>
        <taxon>Nitratiruptoraceae</taxon>
        <taxon>Nitratiruptor</taxon>
    </lineage>
</organism>
<feature type="transmembrane region" description="Helical" evidence="7">
    <location>
        <begin position="106"/>
        <end position="126"/>
    </location>
</feature>
<evidence type="ECO:0000256" key="5">
    <source>
        <dbReference type="ARBA" id="ARBA00022989"/>
    </source>
</evidence>
<keyword evidence="5 7" id="KW-1133">Transmembrane helix</keyword>
<keyword evidence="10" id="KW-1185">Reference proteome</keyword>
<evidence type="ECO:0000256" key="4">
    <source>
        <dbReference type="ARBA" id="ARBA00022692"/>
    </source>
</evidence>
<feature type="domain" description="Sulfatase N-terminal" evidence="8">
    <location>
        <begin position="210"/>
        <end position="447"/>
    </location>
</feature>
<keyword evidence="2" id="KW-1003">Cell membrane</keyword>
<dbReference type="EMBL" id="FWWZ01000001">
    <property type="protein sequence ID" value="SMC10134.1"/>
    <property type="molecule type" value="Genomic_DNA"/>
</dbReference>
<dbReference type="PANTHER" id="PTHR30443">
    <property type="entry name" value="INNER MEMBRANE PROTEIN"/>
    <property type="match status" value="1"/>
</dbReference>
<feature type="transmembrane region" description="Helical" evidence="7">
    <location>
        <begin position="138"/>
        <end position="155"/>
    </location>
</feature>
<proteinExistence type="predicted"/>
<name>A0A1W1WUY5_9BACT</name>
<feature type="transmembrane region" description="Helical" evidence="7">
    <location>
        <begin position="7"/>
        <end position="26"/>
    </location>
</feature>